<feature type="non-terminal residue" evidence="1">
    <location>
        <position position="1"/>
    </location>
</feature>
<gene>
    <name evidence="1" type="ORF">WH47_12457</name>
</gene>
<evidence type="ECO:0000313" key="1">
    <source>
        <dbReference type="EMBL" id="KOC64155.1"/>
    </source>
</evidence>
<accession>A0A0L7QZW9</accession>
<sequence>FGKNSTNMILRALHSPDQAPCDFFPSSKLKLLLRRHRFDSIVTIKRKTIGVRRIDVS</sequence>
<keyword evidence="2" id="KW-1185">Reference proteome</keyword>
<name>A0A0L7QZW9_9HYME</name>
<evidence type="ECO:0000313" key="2">
    <source>
        <dbReference type="Proteomes" id="UP000053825"/>
    </source>
</evidence>
<dbReference type="EMBL" id="KQ414672">
    <property type="protein sequence ID" value="KOC64155.1"/>
    <property type="molecule type" value="Genomic_DNA"/>
</dbReference>
<dbReference type="Proteomes" id="UP000053825">
    <property type="component" value="Unassembled WGS sequence"/>
</dbReference>
<evidence type="ECO:0008006" key="3">
    <source>
        <dbReference type="Google" id="ProtNLM"/>
    </source>
</evidence>
<organism evidence="1 2">
    <name type="scientific">Habropoda laboriosa</name>
    <dbReference type="NCBI Taxonomy" id="597456"/>
    <lineage>
        <taxon>Eukaryota</taxon>
        <taxon>Metazoa</taxon>
        <taxon>Ecdysozoa</taxon>
        <taxon>Arthropoda</taxon>
        <taxon>Hexapoda</taxon>
        <taxon>Insecta</taxon>
        <taxon>Pterygota</taxon>
        <taxon>Neoptera</taxon>
        <taxon>Endopterygota</taxon>
        <taxon>Hymenoptera</taxon>
        <taxon>Apocrita</taxon>
        <taxon>Aculeata</taxon>
        <taxon>Apoidea</taxon>
        <taxon>Anthophila</taxon>
        <taxon>Apidae</taxon>
        <taxon>Habropoda</taxon>
    </lineage>
</organism>
<dbReference type="AlphaFoldDB" id="A0A0L7QZW9"/>
<protein>
    <recommendedName>
        <fullName evidence="3">Histone-lysine N-methyltransferase SETMAR</fullName>
    </recommendedName>
</protein>
<reference evidence="1 2" key="1">
    <citation type="submission" date="2015-07" db="EMBL/GenBank/DDBJ databases">
        <title>The genome of Habropoda laboriosa.</title>
        <authorList>
            <person name="Pan H."/>
            <person name="Kapheim K."/>
        </authorList>
    </citation>
    <scope>NUCLEOTIDE SEQUENCE [LARGE SCALE GENOMIC DNA]</scope>
    <source>
        <strain evidence="1">0110345459</strain>
    </source>
</reference>
<proteinExistence type="predicted"/>